<comment type="caution">
    <text evidence="1">The sequence shown here is derived from an EMBL/GenBank/DDBJ whole genome shotgun (WGS) entry which is preliminary data.</text>
</comment>
<name>A0A0K9PQE3_ZOSMR</name>
<reference evidence="2" key="1">
    <citation type="journal article" date="2016" name="Nature">
        <title>The genome of the seagrass Zostera marina reveals angiosperm adaptation to the sea.</title>
        <authorList>
            <person name="Olsen J.L."/>
            <person name="Rouze P."/>
            <person name="Verhelst B."/>
            <person name="Lin Y.-C."/>
            <person name="Bayer T."/>
            <person name="Collen J."/>
            <person name="Dattolo E."/>
            <person name="De Paoli E."/>
            <person name="Dittami S."/>
            <person name="Maumus F."/>
            <person name="Michel G."/>
            <person name="Kersting A."/>
            <person name="Lauritano C."/>
            <person name="Lohaus R."/>
            <person name="Toepel M."/>
            <person name="Tonon T."/>
            <person name="Vanneste K."/>
            <person name="Amirebrahimi M."/>
            <person name="Brakel J."/>
            <person name="Bostroem C."/>
            <person name="Chovatia M."/>
            <person name="Grimwood J."/>
            <person name="Jenkins J.W."/>
            <person name="Jueterbock A."/>
            <person name="Mraz A."/>
            <person name="Stam W.T."/>
            <person name="Tice H."/>
            <person name="Bornberg-Bauer E."/>
            <person name="Green P.J."/>
            <person name="Pearson G.A."/>
            <person name="Procaccini G."/>
            <person name="Duarte C.M."/>
            <person name="Schmutz J."/>
            <person name="Reusch T.B.H."/>
            <person name="Van de Peer Y."/>
        </authorList>
    </citation>
    <scope>NUCLEOTIDE SEQUENCE [LARGE SCALE GENOMIC DNA]</scope>
    <source>
        <strain evidence="2">cv. Finnish</strain>
    </source>
</reference>
<evidence type="ECO:0000313" key="2">
    <source>
        <dbReference type="Proteomes" id="UP000036987"/>
    </source>
</evidence>
<proteinExistence type="predicted"/>
<accession>A0A0K9PQE3</accession>
<gene>
    <name evidence="1" type="ORF">ZOSMA_186G00310</name>
</gene>
<organism evidence="1 2">
    <name type="scientific">Zostera marina</name>
    <name type="common">Eelgrass</name>
    <dbReference type="NCBI Taxonomy" id="29655"/>
    <lineage>
        <taxon>Eukaryota</taxon>
        <taxon>Viridiplantae</taxon>
        <taxon>Streptophyta</taxon>
        <taxon>Embryophyta</taxon>
        <taxon>Tracheophyta</taxon>
        <taxon>Spermatophyta</taxon>
        <taxon>Magnoliopsida</taxon>
        <taxon>Liliopsida</taxon>
        <taxon>Zosteraceae</taxon>
        <taxon>Zostera</taxon>
    </lineage>
</organism>
<sequence length="48" mass="5706">MLRKSYRSRKFVVDFDTTISCLGQHVADVIHHKVYDSNIVTMLYWSED</sequence>
<dbReference type="Proteomes" id="UP000036987">
    <property type="component" value="Unassembled WGS sequence"/>
</dbReference>
<protein>
    <submittedName>
        <fullName evidence="1">Uncharacterized protein</fullName>
    </submittedName>
</protein>
<dbReference type="EMBL" id="LFYR01000685">
    <property type="protein sequence ID" value="KMZ71181.1"/>
    <property type="molecule type" value="Genomic_DNA"/>
</dbReference>
<evidence type="ECO:0000313" key="1">
    <source>
        <dbReference type="EMBL" id="KMZ71181.1"/>
    </source>
</evidence>
<dbReference type="AlphaFoldDB" id="A0A0K9PQE3"/>
<keyword evidence="2" id="KW-1185">Reference proteome</keyword>